<dbReference type="PROSITE" id="PS50057">
    <property type="entry name" value="FERM_3"/>
    <property type="match status" value="1"/>
</dbReference>
<dbReference type="PANTHER" id="PTHR23280:SF21">
    <property type="entry name" value="PROTEIN 4.1 HOMOLOG"/>
    <property type="match status" value="1"/>
</dbReference>
<sequence>GLSPEAAELKYLENAQKISLYGVELHPAKDAEGKDIQLGVCANGLIVFKDKLQVNRFVWPKVLKISYRRNKYFIKIRPGEFEEFASLIGFKLLNGKYSKRLWKISVEHHSFFRFREAEAPKNVSILPRFGSRFRYSGRTQYQTRIIANEEHRTLTFDRVLSKRGTFAGRTTNMRKRDDERKQQREEMRRQPPPPAPKTQSKDVPIRDRSPSREDGPPEPKHAPPVAPKPKPAAKPKASPRGPGSVDDNASLNRSRQSLDQSFEDVPDRRSKMEKMHAVPTPLAQIMQQSQQKQRRDEDERRSLDRYSDDRDSRDHSPEPEEVESRPVTPEIIEQVVAEPVRQVPLTPKEKKERAKQEKERLKREKEEERKKKKAEEMERKRVEKERKAALAQEKKGVKSKSSFKGKDPKKDAEREVRERHDSKGSNDMGRDWDQAREGDHHDQVAPDRTPKRFGSFEKPKEAHSDDDDQPPTPPAPLPVGRRGSDSGSDSGSDREPPRHKKGHRDQDEEEEVSF</sequence>
<evidence type="ECO:0000259" key="3">
    <source>
        <dbReference type="PROSITE" id="PS50057"/>
    </source>
</evidence>
<evidence type="ECO:0000313" key="4">
    <source>
        <dbReference type="EMBL" id="KAH3832570.1"/>
    </source>
</evidence>
<reference evidence="4" key="1">
    <citation type="journal article" date="2019" name="bioRxiv">
        <title>The Genome of the Zebra Mussel, Dreissena polymorpha: A Resource for Invasive Species Research.</title>
        <authorList>
            <person name="McCartney M.A."/>
            <person name="Auch B."/>
            <person name="Kono T."/>
            <person name="Mallez S."/>
            <person name="Zhang Y."/>
            <person name="Obille A."/>
            <person name="Becker A."/>
            <person name="Abrahante J.E."/>
            <person name="Garbe J."/>
            <person name="Badalamenti J.P."/>
            <person name="Herman A."/>
            <person name="Mangelson H."/>
            <person name="Liachko I."/>
            <person name="Sullivan S."/>
            <person name="Sone E.D."/>
            <person name="Koren S."/>
            <person name="Silverstein K.A.T."/>
            <person name="Beckman K.B."/>
            <person name="Gohl D.M."/>
        </authorList>
    </citation>
    <scope>NUCLEOTIDE SEQUENCE</scope>
    <source>
        <strain evidence="4">Duluth1</strain>
        <tissue evidence="4">Whole animal</tissue>
    </source>
</reference>
<feature type="non-terminal residue" evidence="4">
    <location>
        <position position="514"/>
    </location>
</feature>
<feature type="domain" description="FERM" evidence="3">
    <location>
        <begin position="1"/>
        <end position="116"/>
    </location>
</feature>
<protein>
    <recommendedName>
        <fullName evidence="3">FERM domain-containing protein</fullName>
    </recommendedName>
</protein>
<feature type="region of interest" description="Disordered" evidence="2">
    <location>
        <begin position="165"/>
        <end position="514"/>
    </location>
</feature>
<feature type="compositionally biased region" description="Basic and acidic residues" evidence="2">
    <location>
        <begin position="347"/>
        <end position="396"/>
    </location>
</feature>
<dbReference type="EMBL" id="JAIWYP010000004">
    <property type="protein sequence ID" value="KAH3832570.1"/>
    <property type="molecule type" value="Genomic_DNA"/>
</dbReference>
<reference evidence="4" key="2">
    <citation type="submission" date="2020-11" db="EMBL/GenBank/DDBJ databases">
        <authorList>
            <person name="McCartney M.A."/>
            <person name="Auch B."/>
            <person name="Kono T."/>
            <person name="Mallez S."/>
            <person name="Becker A."/>
            <person name="Gohl D.M."/>
            <person name="Silverstein K.A.T."/>
            <person name="Koren S."/>
            <person name="Bechman K.B."/>
            <person name="Herman A."/>
            <person name="Abrahante J.E."/>
            <person name="Garbe J."/>
        </authorList>
    </citation>
    <scope>NUCLEOTIDE SEQUENCE</scope>
    <source>
        <strain evidence="4">Duluth1</strain>
        <tissue evidence="4">Whole animal</tissue>
    </source>
</reference>
<feature type="compositionally biased region" description="Basic and acidic residues" evidence="2">
    <location>
        <begin position="174"/>
        <end position="189"/>
    </location>
</feature>
<dbReference type="InterPro" id="IPR014847">
    <property type="entry name" value="FA"/>
</dbReference>
<dbReference type="SMART" id="SM01195">
    <property type="entry name" value="FA"/>
    <property type="match status" value="1"/>
</dbReference>
<dbReference type="FunFam" id="2.30.29.30:FF:000001">
    <property type="entry name" value="Erythrocyte membrane protein band 4.1"/>
    <property type="match status" value="1"/>
</dbReference>
<feature type="compositionally biased region" description="Polar residues" evidence="2">
    <location>
        <begin position="247"/>
        <end position="260"/>
    </location>
</feature>
<feature type="compositionally biased region" description="Basic and acidic residues" evidence="2">
    <location>
        <begin position="404"/>
        <end position="463"/>
    </location>
</feature>
<dbReference type="Pfam" id="PF09380">
    <property type="entry name" value="FERM_C"/>
    <property type="match status" value="1"/>
</dbReference>
<dbReference type="SUPFAM" id="SSF50729">
    <property type="entry name" value="PH domain-like"/>
    <property type="match status" value="1"/>
</dbReference>
<name>A0A9D4K3X8_DREPO</name>
<dbReference type="CDD" id="cd13184">
    <property type="entry name" value="FERM_C_4_1_family"/>
    <property type="match status" value="1"/>
</dbReference>
<dbReference type="GO" id="GO:0031032">
    <property type="term" value="P:actomyosin structure organization"/>
    <property type="evidence" value="ECO:0007669"/>
    <property type="project" value="TreeGrafter"/>
</dbReference>
<dbReference type="Gene3D" id="2.30.29.30">
    <property type="entry name" value="Pleckstrin-homology domain (PH domain)/Phosphotyrosine-binding domain (PTB)"/>
    <property type="match status" value="1"/>
</dbReference>
<dbReference type="Proteomes" id="UP000828390">
    <property type="component" value="Unassembled WGS sequence"/>
</dbReference>
<feature type="compositionally biased region" description="Basic and acidic residues" evidence="2">
    <location>
        <begin position="293"/>
        <end position="324"/>
    </location>
</feature>
<feature type="compositionally biased region" description="Basic and acidic residues" evidence="2">
    <location>
        <begin position="265"/>
        <end position="276"/>
    </location>
</feature>
<dbReference type="PANTHER" id="PTHR23280">
    <property type="entry name" value="4.1 G PROTEIN"/>
    <property type="match status" value="1"/>
</dbReference>
<evidence type="ECO:0000313" key="5">
    <source>
        <dbReference type="Proteomes" id="UP000828390"/>
    </source>
</evidence>
<feature type="compositionally biased region" description="Basic and acidic residues" evidence="2">
    <location>
        <begin position="199"/>
        <end position="221"/>
    </location>
</feature>
<keyword evidence="5" id="KW-1185">Reference proteome</keyword>
<dbReference type="InterPro" id="IPR011993">
    <property type="entry name" value="PH-like_dom_sf"/>
</dbReference>
<accession>A0A9D4K3X8</accession>
<proteinExistence type="predicted"/>
<organism evidence="4 5">
    <name type="scientific">Dreissena polymorpha</name>
    <name type="common">Zebra mussel</name>
    <name type="synonym">Mytilus polymorpha</name>
    <dbReference type="NCBI Taxonomy" id="45954"/>
    <lineage>
        <taxon>Eukaryota</taxon>
        <taxon>Metazoa</taxon>
        <taxon>Spiralia</taxon>
        <taxon>Lophotrochozoa</taxon>
        <taxon>Mollusca</taxon>
        <taxon>Bivalvia</taxon>
        <taxon>Autobranchia</taxon>
        <taxon>Heteroconchia</taxon>
        <taxon>Euheterodonta</taxon>
        <taxon>Imparidentia</taxon>
        <taxon>Neoheterodontei</taxon>
        <taxon>Myida</taxon>
        <taxon>Dreissenoidea</taxon>
        <taxon>Dreissenidae</taxon>
        <taxon>Dreissena</taxon>
    </lineage>
</organism>
<dbReference type="SMART" id="SM01196">
    <property type="entry name" value="FERM_C"/>
    <property type="match status" value="1"/>
</dbReference>
<dbReference type="AlphaFoldDB" id="A0A9D4K3X8"/>
<evidence type="ECO:0000256" key="2">
    <source>
        <dbReference type="SAM" id="MobiDB-lite"/>
    </source>
</evidence>
<dbReference type="Pfam" id="PF08736">
    <property type="entry name" value="FA"/>
    <property type="match status" value="1"/>
</dbReference>
<dbReference type="InterPro" id="IPR000299">
    <property type="entry name" value="FERM_domain"/>
</dbReference>
<keyword evidence="1" id="KW-0597">Phosphoprotein</keyword>
<dbReference type="GO" id="GO:0005856">
    <property type="term" value="C:cytoskeleton"/>
    <property type="evidence" value="ECO:0007669"/>
    <property type="project" value="TreeGrafter"/>
</dbReference>
<feature type="compositionally biased region" description="Low complexity" evidence="2">
    <location>
        <begin position="478"/>
        <end position="490"/>
    </location>
</feature>
<feature type="compositionally biased region" description="Pro residues" evidence="2">
    <location>
        <begin position="222"/>
        <end position="232"/>
    </location>
</feature>
<comment type="caution">
    <text evidence="4">The sequence shown here is derived from an EMBL/GenBank/DDBJ whole genome shotgun (WGS) entry which is preliminary data.</text>
</comment>
<dbReference type="GO" id="GO:0005886">
    <property type="term" value="C:plasma membrane"/>
    <property type="evidence" value="ECO:0007669"/>
    <property type="project" value="TreeGrafter"/>
</dbReference>
<evidence type="ECO:0000256" key="1">
    <source>
        <dbReference type="ARBA" id="ARBA00022553"/>
    </source>
</evidence>
<dbReference type="InterPro" id="IPR018980">
    <property type="entry name" value="FERM_PH-like_C"/>
</dbReference>
<gene>
    <name evidence="4" type="ORF">DPMN_105862</name>
</gene>